<dbReference type="InterPro" id="IPR036390">
    <property type="entry name" value="WH_DNA-bd_sf"/>
</dbReference>
<reference evidence="1 2" key="1">
    <citation type="submission" date="2015-04" db="EMBL/GenBank/DDBJ databases">
        <title>The complete genome sequence of the rumen methanogen Methanobrevibacter millerae SM9.</title>
        <authorList>
            <person name="Leahy S.C."/>
            <person name="Kelly W.J."/>
            <person name="Pacheco D.M."/>
            <person name="Li D."/>
            <person name="Altermann E."/>
            <person name="Attwood G.T."/>
        </authorList>
    </citation>
    <scope>NUCLEOTIDE SEQUENCE [LARGE SCALE GENOMIC DNA]</scope>
    <source>
        <strain evidence="1 2">SM9</strain>
    </source>
</reference>
<dbReference type="RefSeq" id="WP_058739368.1">
    <property type="nucleotide sequence ID" value="NZ_CP011266.1"/>
</dbReference>
<name>A0A0U3DRT4_9EURY</name>
<dbReference type="AlphaFoldDB" id="A0A0U3DRT4"/>
<dbReference type="EMBL" id="CP011266">
    <property type="protein sequence ID" value="ALT69113.1"/>
    <property type="molecule type" value="Genomic_DNA"/>
</dbReference>
<dbReference type="InterPro" id="IPR036388">
    <property type="entry name" value="WH-like_DNA-bd_sf"/>
</dbReference>
<gene>
    <name evidence="1" type="ORF">sm9_1332</name>
</gene>
<accession>A0A0U3DRT4</accession>
<dbReference type="Gene3D" id="1.10.10.10">
    <property type="entry name" value="Winged helix-like DNA-binding domain superfamily/Winged helix DNA-binding domain"/>
    <property type="match status" value="1"/>
</dbReference>
<dbReference type="PATRIC" id="fig|230361.4.peg.1376"/>
<proteinExistence type="predicted"/>
<dbReference type="GeneID" id="26736281"/>
<sequence>MDEKELYQKLGHVKVSAYRTKTLKSIGHDIKMPSEIAKDIGIKTSQVSASLSDLKKEELVVCVNEEVRKGRLYKCTDKGIELQKYI</sequence>
<dbReference type="Proteomes" id="UP000067738">
    <property type="component" value="Chromosome"/>
</dbReference>
<keyword evidence="2" id="KW-1185">Reference proteome</keyword>
<dbReference type="KEGG" id="mmil:sm9_1332"/>
<organism evidence="1 2">
    <name type="scientific">Methanobrevibacter millerae</name>
    <dbReference type="NCBI Taxonomy" id="230361"/>
    <lineage>
        <taxon>Archaea</taxon>
        <taxon>Methanobacteriati</taxon>
        <taxon>Methanobacteriota</taxon>
        <taxon>Methanomada group</taxon>
        <taxon>Methanobacteria</taxon>
        <taxon>Methanobacteriales</taxon>
        <taxon>Methanobacteriaceae</taxon>
        <taxon>Methanobrevibacter</taxon>
    </lineage>
</organism>
<evidence type="ECO:0000313" key="2">
    <source>
        <dbReference type="Proteomes" id="UP000067738"/>
    </source>
</evidence>
<evidence type="ECO:0000313" key="1">
    <source>
        <dbReference type="EMBL" id="ALT69113.1"/>
    </source>
</evidence>
<protein>
    <submittedName>
        <fullName evidence="1">Transcriptional regulator</fullName>
    </submittedName>
</protein>
<dbReference type="SUPFAM" id="SSF46785">
    <property type="entry name" value="Winged helix' DNA-binding domain"/>
    <property type="match status" value="1"/>
</dbReference>
<dbReference type="OrthoDB" id="74749at2157"/>